<reference evidence="1" key="1">
    <citation type="submission" date="2014-11" db="EMBL/GenBank/DDBJ databases">
        <authorList>
            <person name="Amaro Gonzalez C."/>
        </authorList>
    </citation>
    <scope>NUCLEOTIDE SEQUENCE</scope>
</reference>
<proteinExistence type="predicted"/>
<name>A0A0E9X6B0_ANGAN</name>
<organism evidence="1">
    <name type="scientific">Anguilla anguilla</name>
    <name type="common">European freshwater eel</name>
    <name type="synonym">Muraena anguilla</name>
    <dbReference type="NCBI Taxonomy" id="7936"/>
    <lineage>
        <taxon>Eukaryota</taxon>
        <taxon>Metazoa</taxon>
        <taxon>Chordata</taxon>
        <taxon>Craniata</taxon>
        <taxon>Vertebrata</taxon>
        <taxon>Euteleostomi</taxon>
        <taxon>Actinopterygii</taxon>
        <taxon>Neopterygii</taxon>
        <taxon>Teleostei</taxon>
        <taxon>Anguilliformes</taxon>
        <taxon>Anguillidae</taxon>
        <taxon>Anguilla</taxon>
    </lineage>
</organism>
<evidence type="ECO:0000313" key="1">
    <source>
        <dbReference type="EMBL" id="JAH98242.1"/>
    </source>
</evidence>
<sequence length="76" mass="8370">MKKSLVQSLMVNLVVYLRSQKMSCVFVRVLLLFYCAGSCPPGSIIVCCGAAGRSVICSHKVERFGVTVLPITLWDF</sequence>
<reference evidence="1" key="2">
    <citation type="journal article" date="2015" name="Fish Shellfish Immunol.">
        <title>Early steps in the European eel (Anguilla anguilla)-Vibrio vulnificus interaction in the gills: Role of the RtxA13 toxin.</title>
        <authorList>
            <person name="Callol A."/>
            <person name="Pajuelo D."/>
            <person name="Ebbesson L."/>
            <person name="Teles M."/>
            <person name="MacKenzie S."/>
            <person name="Amaro C."/>
        </authorList>
    </citation>
    <scope>NUCLEOTIDE SEQUENCE</scope>
</reference>
<protein>
    <submittedName>
        <fullName evidence="1">Uncharacterized protein</fullName>
    </submittedName>
</protein>
<dbReference type="EMBL" id="GBXM01010335">
    <property type="protein sequence ID" value="JAH98242.1"/>
    <property type="molecule type" value="Transcribed_RNA"/>
</dbReference>
<dbReference type="AlphaFoldDB" id="A0A0E9X6B0"/>
<accession>A0A0E9X6B0</accession>